<feature type="domain" description="Chitin-binding type-2" evidence="6">
    <location>
        <begin position="76"/>
        <end position="135"/>
    </location>
</feature>
<feature type="domain" description="Chitin-binding type-2" evidence="6">
    <location>
        <begin position="276"/>
        <end position="337"/>
    </location>
</feature>
<dbReference type="SUPFAM" id="SSF57625">
    <property type="entry name" value="Invertebrate chitin-binding proteins"/>
    <property type="match status" value="5"/>
</dbReference>
<dbReference type="KEGG" id="dpe:6596027"/>
<dbReference type="InterPro" id="IPR002557">
    <property type="entry name" value="Chitin-bd_dom"/>
</dbReference>
<feature type="domain" description="Chitin-binding type-2" evidence="6">
    <location>
        <begin position="210"/>
        <end position="267"/>
    </location>
</feature>
<name>B4GQZ7_DROPE</name>
<evidence type="ECO:0000256" key="2">
    <source>
        <dbReference type="ARBA" id="ARBA00022729"/>
    </source>
</evidence>
<evidence type="ECO:0000256" key="5">
    <source>
        <dbReference type="ARBA" id="ARBA00023180"/>
    </source>
</evidence>
<keyword evidence="4" id="KW-1015">Disulfide bond</keyword>
<dbReference type="OMA" id="CERYYEC"/>
<reference evidence="7 8" key="1">
    <citation type="journal article" date="2007" name="Nature">
        <title>Evolution of genes and genomes on the Drosophila phylogeny.</title>
        <authorList>
            <consortium name="Drosophila 12 Genomes Consortium"/>
            <person name="Clark A.G."/>
            <person name="Eisen M.B."/>
            <person name="Smith D.R."/>
            <person name="Bergman C.M."/>
            <person name="Oliver B."/>
            <person name="Markow T.A."/>
            <person name="Kaufman T.C."/>
            <person name="Kellis M."/>
            <person name="Gelbart W."/>
            <person name="Iyer V.N."/>
            <person name="Pollard D.A."/>
            <person name="Sackton T.B."/>
            <person name="Larracuente A.M."/>
            <person name="Singh N.D."/>
            <person name="Abad J.P."/>
            <person name="Abt D.N."/>
            <person name="Adryan B."/>
            <person name="Aguade M."/>
            <person name="Akashi H."/>
            <person name="Anderson W.W."/>
            <person name="Aquadro C.F."/>
            <person name="Ardell D.H."/>
            <person name="Arguello R."/>
            <person name="Artieri C.G."/>
            <person name="Barbash D.A."/>
            <person name="Barker D."/>
            <person name="Barsanti P."/>
            <person name="Batterham P."/>
            <person name="Batzoglou S."/>
            <person name="Begun D."/>
            <person name="Bhutkar A."/>
            <person name="Blanco E."/>
            <person name="Bosak S.A."/>
            <person name="Bradley R.K."/>
            <person name="Brand A.D."/>
            <person name="Brent M.R."/>
            <person name="Brooks A.N."/>
            <person name="Brown R.H."/>
            <person name="Butlin R.K."/>
            <person name="Caggese C."/>
            <person name="Calvi B.R."/>
            <person name="Bernardo de Carvalho A."/>
            <person name="Caspi A."/>
            <person name="Castrezana S."/>
            <person name="Celniker S.E."/>
            <person name="Chang J.L."/>
            <person name="Chapple C."/>
            <person name="Chatterji S."/>
            <person name="Chinwalla A."/>
            <person name="Civetta A."/>
            <person name="Clifton S.W."/>
            <person name="Comeron J.M."/>
            <person name="Costello J.C."/>
            <person name="Coyne J.A."/>
            <person name="Daub J."/>
            <person name="David R.G."/>
            <person name="Delcher A.L."/>
            <person name="Delehaunty K."/>
            <person name="Do C.B."/>
            <person name="Ebling H."/>
            <person name="Edwards K."/>
            <person name="Eickbush T."/>
            <person name="Evans J.D."/>
            <person name="Filipski A."/>
            <person name="Findeiss S."/>
            <person name="Freyhult E."/>
            <person name="Fulton L."/>
            <person name="Fulton R."/>
            <person name="Garcia A.C."/>
            <person name="Gardiner A."/>
            <person name="Garfield D.A."/>
            <person name="Garvin B.E."/>
            <person name="Gibson G."/>
            <person name="Gilbert D."/>
            <person name="Gnerre S."/>
            <person name="Godfrey J."/>
            <person name="Good R."/>
            <person name="Gotea V."/>
            <person name="Gravely B."/>
            <person name="Greenberg A.J."/>
            <person name="Griffiths-Jones S."/>
            <person name="Gross S."/>
            <person name="Guigo R."/>
            <person name="Gustafson E.A."/>
            <person name="Haerty W."/>
            <person name="Hahn M.W."/>
            <person name="Halligan D.L."/>
            <person name="Halpern A.L."/>
            <person name="Halter G.M."/>
            <person name="Han M.V."/>
            <person name="Heger A."/>
            <person name="Hillier L."/>
            <person name="Hinrichs A.S."/>
            <person name="Holmes I."/>
            <person name="Hoskins R.A."/>
            <person name="Hubisz M.J."/>
            <person name="Hultmark D."/>
            <person name="Huntley M.A."/>
            <person name="Jaffe D.B."/>
            <person name="Jagadeeshan S."/>
            <person name="Jeck W.R."/>
            <person name="Johnson J."/>
            <person name="Jones C.D."/>
            <person name="Jordan W.C."/>
            <person name="Karpen G.H."/>
            <person name="Kataoka E."/>
            <person name="Keightley P.D."/>
            <person name="Kheradpour P."/>
            <person name="Kirkness E.F."/>
            <person name="Koerich L.B."/>
            <person name="Kristiansen K."/>
            <person name="Kudrna D."/>
            <person name="Kulathinal R.J."/>
            <person name="Kumar S."/>
            <person name="Kwok R."/>
            <person name="Lander E."/>
            <person name="Langley C.H."/>
            <person name="Lapoint R."/>
            <person name="Lazzaro B.P."/>
            <person name="Lee S.J."/>
            <person name="Levesque L."/>
            <person name="Li R."/>
            <person name="Lin C.F."/>
            <person name="Lin M.F."/>
            <person name="Lindblad-Toh K."/>
            <person name="Llopart A."/>
            <person name="Long M."/>
            <person name="Low L."/>
            <person name="Lozovsky E."/>
            <person name="Lu J."/>
            <person name="Luo M."/>
            <person name="Machado C.A."/>
            <person name="Makalowski W."/>
            <person name="Marzo M."/>
            <person name="Matsuda M."/>
            <person name="Matzkin L."/>
            <person name="McAllister B."/>
            <person name="McBride C.S."/>
            <person name="McKernan B."/>
            <person name="McKernan K."/>
            <person name="Mendez-Lago M."/>
            <person name="Minx P."/>
            <person name="Mollenhauer M.U."/>
            <person name="Montooth K."/>
            <person name="Mount S.M."/>
            <person name="Mu X."/>
            <person name="Myers E."/>
            <person name="Negre B."/>
            <person name="Newfeld S."/>
            <person name="Nielsen R."/>
            <person name="Noor M.A."/>
            <person name="O'Grady P."/>
            <person name="Pachter L."/>
            <person name="Papaceit M."/>
            <person name="Parisi M.J."/>
            <person name="Parisi M."/>
            <person name="Parts L."/>
            <person name="Pedersen J.S."/>
            <person name="Pesole G."/>
            <person name="Phillippy A.M."/>
            <person name="Ponting C.P."/>
            <person name="Pop M."/>
            <person name="Porcelli D."/>
            <person name="Powell J.R."/>
            <person name="Prohaska S."/>
            <person name="Pruitt K."/>
            <person name="Puig M."/>
            <person name="Quesneville H."/>
            <person name="Ram K.R."/>
            <person name="Rand D."/>
            <person name="Rasmussen M.D."/>
            <person name="Reed L.K."/>
            <person name="Reenan R."/>
            <person name="Reily A."/>
            <person name="Remington K.A."/>
            <person name="Rieger T.T."/>
            <person name="Ritchie M.G."/>
            <person name="Robin C."/>
            <person name="Rogers Y.H."/>
            <person name="Rohde C."/>
            <person name="Rozas J."/>
            <person name="Rubenfield M.J."/>
            <person name="Ruiz A."/>
            <person name="Russo S."/>
            <person name="Salzberg S.L."/>
            <person name="Sanchez-Gracia A."/>
            <person name="Saranga D.J."/>
            <person name="Sato H."/>
            <person name="Schaeffer S.W."/>
            <person name="Schatz M.C."/>
            <person name="Schlenke T."/>
            <person name="Schwartz R."/>
            <person name="Segarra C."/>
            <person name="Singh R.S."/>
            <person name="Sirot L."/>
            <person name="Sirota M."/>
            <person name="Sisneros N.B."/>
            <person name="Smith C.D."/>
            <person name="Smith T.F."/>
            <person name="Spieth J."/>
            <person name="Stage D.E."/>
            <person name="Stark A."/>
            <person name="Stephan W."/>
            <person name="Strausberg R.L."/>
            <person name="Strempel S."/>
            <person name="Sturgill D."/>
            <person name="Sutton G."/>
            <person name="Sutton G.G."/>
            <person name="Tao W."/>
            <person name="Teichmann S."/>
            <person name="Tobari Y.N."/>
            <person name="Tomimura Y."/>
            <person name="Tsolas J.M."/>
            <person name="Valente V.L."/>
            <person name="Venter E."/>
            <person name="Venter J.C."/>
            <person name="Vicario S."/>
            <person name="Vieira F.G."/>
            <person name="Vilella A.J."/>
            <person name="Villasante A."/>
            <person name="Walenz B."/>
            <person name="Wang J."/>
            <person name="Wasserman M."/>
            <person name="Watts T."/>
            <person name="Wilson D."/>
            <person name="Wilson R.K."/>
            <person name="Wing R.A."/>
            <person name="Wolfner M.F."/>
            <person name="Wong A."/>
            <person name="Wong G.K."/>
            <person name="Wu C.I."/>
            <person name="Wu G."/>
            <person name="Yamamoto D."/>
            <person name="Yang H.P."/>
            <person name="Yang S.P."/>
            <person name="Yorke J.A."/>
            <person name="Yoshida K."/>
            <person name="Zdobnov E."/>
            <person name="Zhang P."/>
            <person name="Zhang Y."/>
            <person name="Zimin A.V."/>
            <person name="Baldwin J."/>
            <person name="Abdouelleil A."/>
            <person name="Abdulkadir J."/>
            <person name="Abebe A."/>
            <person name="Abera B."/>
            <person name="Abreu J."/>
            <person name="Acer S.C."/>
            <person name="Aftuck L."/>
            <person name="Alexander A."/>
            <person name="An P."/>
            <person name="Anderson E."/>
            <person name="Anderson S."/>
            <person name="Arachi H."/>
            <person name="Azer M."/>
            <person name="Bachantsang P."/>
            <person name="Barry A."/>
            <person name="Bayul T."/>
            <person name="Berlin A."/>
            <person name="Bessette D."/>
            <person name="Bloom T."/>
            <person name="Blye J."/>
            <person name="Boguslavskiy L."/>
            <person name="Bonnet C."/>
            <person name="Boukhgalter B."/>
            <person name="Bourzgui I."/>
            <person name="Brown A."/>
            <person name="Cahill P."/>
            <person name="Channer S."/>
            <person name="Cheshatsang Y."/>
            <person name="Chuda L."/>
            <person name="Citroen M."/>
            <person name="Collymore A."/>
            <person name="Cooke P."/>
            <person name="Costello M."/>
            <person name="D'Aco K."/>
            <person name="Daza R."/>
            <person name="De Haan G."/>
            <person name="DeGray S."/>
            <person name="DeMaso C."/>
            <person name="Dhargay N."/>
            <person name="Dooley K."/>
            <person name="Dooley E."/>
            <person name="Doricent M."/>
            <person name="Dorje P."/>
            <person name="Dorjee K."/>
            <person name="Dupes A."/>
            <person name="Elong R."/>
            <person name="Falk J."/>
            <person name="Farina A."/>
            <person name="Faro S."/>
            <person name="Ferguson D."/>
            <person name="Fisher S."/>
            <person name="Foley C.D."/>
            <person name="Franke A."/>
            <person name="Friedrich D."/>
            <person name="Gadbois L."/>
            <person name="Gearin G."/>
            <person name="Gearin C.R."/>
            <person name="Giannoukos G."/>
            <person name="Goode T."/>
            <person name="Graham J."/>
            <person name="Grandbois E."/>
            <person name="Grewal S."/>
            <person name="Gyaltsen K."/>
            <person name="Hafez N."/>
            <person name="Hagos B."/>
            <person name="Hall J."/>
            <person name="Henson C."/>
            <person name="Hollinger A."/>
            <person name="Honan T."/>
            <person name="Huard M.D."/>
            <person name="Hughes L."/>
            <person name="Hurhula B."/>
            <person name="Husby M.E."/>
            <person name="Kamat A."/>
            <person name="Kanga B."/>
            <person name="Kashin S."/>
            <person name="Khazanovich D."/>
            <person name="Kisner P."/>
            <person name="Lance K."/>
            <person name="Lara M."/>
            <person name="Lee W."/>
            <person name="Lennon N."/>
            <person name="Letendre F."/>
            <person name="LeVine R."/>
            <person name="Lipovsky A."/>
            <person name="Liu X."/>
            <person name="Liu J."/>
            <person name="Liu S."/>
            <person name="Lokyitsang T."/>
            <person name="Lokyitsang Y."/>
            <person name="Lubonja R."/>
            <person name="Lui A."/>
            <person name="MacDonald P."/>
            <person name="Magnisalis V."/>
            <person name="Maru K."/>
            <person name="Matthews C."/>
            <person name="McCusker W."/>
            <person name="McDonough S."/>
            <person name="Mehta T."/>
            <person name="Meldrim J."/>
            <person name="Meneus L."/>
            <person name="Mihai O."/>
            <person name="Mihalev A."/>
            <person name="Mihova T."/>
            <person name="Mittelman R."/>
            <person name="Mlenga V."/>
            <person name="Montmayeur A."/>
            <person name="Mulrain L."/>
            <person name="Navidi A."/>
            <person name="Naylor J."/>
            <person name="Negash T."/>
            <person name="Nguyen T."/>
            <person name="Nguyen N."/>
            <person name="Nicol R."/>
            <person name="Norbu C."/>
            <person name="Norbu N."/>
            <person name="Novod N."/>
            <person name="O'Neill B."/>
            <person name="Osman S."/>
            <person name="Markiewicz E."/>
            <person name="Oyono O.L."/>
            <person name="Patti C."/>
            <person name="Phunkhang P."/>
            <person name="Pierre F."/>
            <person name="Priest M."/>
            <person name="Raghuraman S."/>
            <person name="Rege F."/>
            <person name="Reyes R."/>
            <person name="Rise C."/>
            <person name="Rogov P."/>
            <person name="Ross K."/>
            <person name="Ryan E."/>
            <person name="Settipalli S."/>
            <person name="Shea T."/>
            <person name="Sherpa N."/>
            <person name="Shi L."/>
            <person name="Shih D."/>
            <person name="Sparrow T."/>
            <person name="Spaulding J."/>
            <person name="Stalker J."/>
            <person name="Stange-Thomann N."/>
            <person name="Stavropoulos S."/>
            <person name="Stone C."/>
            <person name="Strader C."/>
            <person name="Tesfaye S."/>
            <person name="Thomson T."/>
            <person name="Thoulutsang Y."/>
            <person name="Thoulutsang D."/>
            <person name="Topham K."/>
            <person name="Topping I."/>
            <person name="Tsamla T."/>
            <person name="Vassiliev H."/>
            <person name="Vo A."/>
            <person name="Wangchuk T."/>
            <person name="Wangdi T."/>
            <person name="Weiand M."/>
            <person name="Wilkinson J."/>
            <person name="Wilson A."/>
            <person name="Yadav S."/>
            <person name="Young G."/>
            <person name="Yu Q."/>
            <person name="Zembek L."/>
            <person name="Zhong D."/>
            <person name="Zimmer A."/>
            <person name="Zwirko Z."/>
            <person name="Jaffe D.B."/>
            <person name="Alvarez P."/>
            <person name="Brockman W."/>
            <person name="Butler J."/>
            <person name="Chin C."/>
            <person name="Gnerre S."/>
            <person name="Grabherr M."/>
            <person name="Kleber M."/>
            <person name="Mauceli E."/>
            <person name="MacCallum I."/>
        </authorList>
    </citation>
    <scope>NUCLEOTIDE SEQUENCE [LARGE SCALE GENOMIC DNA]</scope>
    <source>
        <strain evidence="8">MSH-3 / Tucson 14011-0111.49</strain>
    </source>
</reference>
<dbReference type="SMART" id="SM00494">
    <property type="entry name" value="ChtBD2"/>
    <property type="match status" value="5"/>
</dbReference>
<feature type="domain" description="Chitin-binding type-2" evidence="6">
    <location>
        <begin position="144"/>
        <end position="203"/>
    </location>
</feature>
<evidence type="ECO:0000256" key="4">
    <source>
        <dbReference type="ARBA" id="ARBA00023157"/>
    </source>
</evidence>
<dbReference type="PROSITE" id="PS50940">
    <property type="entry name" value="CHIT_BIND_II"/>
    <property type="match status" value="5"/>
</dbReference>
<evidence type="ECO:0000313" key="8">
    <source>
        <dbReference type="Proteomes" id="UP000008744"/>
    </source>
</evidence>
<dbReference type="PANTHER" id="PTHR23301">
    <property type="entry name" value="CHITIN BINDING PERITROPHIN-A"/>
    <property type="match status" value="1"/>
</dbReference>
<dbReference type="Pfam" id="PF01607">
    <property type="entry name" value="CBM_14"/>
    <property type="match status" value="5"/>
</dbReference>
<accession>B4GQZ7</accession>
<keyword evidence="8" id="KW-1185">Reference proteome</keyword>
<evidence type="ECO:0000256" key="1">
    <source>
        <dbReference type="ARBA" id="ARBA00022669"/>
    </source>
</evidence>
<organism evidence="8">
    <name type="scientific">Drosophila persimilis</name>
    <name type="common">Fruit fly</name>
    <dbReference type="NCBI Taxonomy" id="7234"/>
    <lineage>
        <taxon>Eukaryota</taxon>
        <taxon>Metazoa</taxon>
        <taxon>Ecdysozoa</taxon>
        <taxon>Arthropoda</taxon>
        <taxon>Hexapoda</taxon>
        <taxon>Insecta</taxon>
        <taxon>Pterygota</taxon>
        <taxon>Neoptera</taxon>
        <taxon>Endopterygota</taxon>
        <taxon>Diptera</taxon>
        <taxon>Brachycera</taxon>
        <taxon>Muscomorpha</taxon>
        <taxon>Ephydroidea</taxon>
        <taxon>Drosophilidae</taxon>
        <taxon>Drosophila</taxon>
        <taxon>Sophophora</taxon>
    </lineage>
</organism>
<dbReference type="InterPro" id="IPR051940">
    <property type="entry name" value="Chitin_bind-dev_reg"/>
</dbReference>
<evidence type="ECO:0000313" key="7">
    <source>
        <dbReference type="EMBL" id="EDW40182.1"/>
    </source>
</evidence>
<protein>
    <submittedName>
        <fullName evidence="7">GL25049</fullName>
    </submittedName>
</protein>
<gene>
    <name evidence="7" type="primary">Dper\GL25049</name>
    <name evidence="7" type="ORF">Dper_GL25049</name>
</gene>
<dbReference type="eggNOG" id="ENOG502T92B">
    <property type="taxonomic scope" value="Eukaryota"/>
</dbReference>
<dbReference type="PANTHER" id="PTHR23301:SF106">
    <property type="entry name" value="CHITIN-BINDING TYPE-2 DOMAIN-CONTAINING PROTEIN-RELATED"/>
    <property type="match status" value="1"/>
</dbReference>
<keyword evidence="2" id="KW-0732">Signal</keyword>
<sequence length="401" mass="44002">MECLVFNGNINATALTLISDTSNLAIDADADADAVQINPISHLLPRGILSLLALASLAAIALGSNAIDEFDYLSVQEICSLLPWETSFLRPTTCDNWVTCPANGSSLEQGACATGLFYNKQLGRCNVAASVRCPYTGVEVGAPANLCANETEGSFVQDPSSSNCRGYILCQGHAQIHANCPSELIFNPTSRSCVYNNQYTCPQSQKTHTSPACRALPNNTRLAHTEHCERYYECVNDILHTRECEPQKAYDVNRGYCVDIDLVSCYATAALPEPENTYCLNRTAGYHADDQSCSHYYICGKPVNGKYDTEPQHLSCALGQYFDIEKLSCRDRLNVRCLLDRCVGNNMSYVNVVDDCQKYARCSGGVTAGTGRCPENYYFDERSQGCTPINYNYIACSPRIV</sequence>
<keyword evidence="1" id="KW-0147">Chitin-binding</keyword>
<dbReference type="STRING" id="7234.B4GQZ7"/>
<dbReference type="GO" id="GO:0008061">
    <property type="term" value="F:chitin binding"/>
    <property type="evidence" value="ECO:0007669"/>
    <property type="project" value="UniProtKB-KW"/>
</dbReference>
<evidence type="ECO:0000256" key="3">
    <source>
        <dbReference type="ARBA" id="ARBA00022737"/>
    </source>
</evidence>
<dbReference type="InterPro" id="IPR036508">
    <property type="entry name" value="Chitin-bd_dom_sf"/>
</dbReference>
<dbReference type="HOGENOM" id="CLU_045312_0_0_1"/>
<dbReference type="PhylomeDB" id="B4GQZ7"/>
<dbReference type="EMBL" id="CH479188">
    <property type="protein sequence ID" value="EDW40182.1"/>
    <property type="molecule type" value="Genomic_DNA"/>
</dbReference>
<dbReference type="Gene3D" id="2.170.140.10">
    <property type="entry name" value="Chitin binding domain"/>
    <property type="match status" value="4"/>
</dbReference>
<keyword evidence="5" id="KW-0325">Glycoprotein</keyword>
<dbReference type="Proteomes" id="UP000008744">
    <property type="component" value="Unassembled WGS sequence"/>
</dbReference>
<feature type="domain" description="Chitin-binding type-2" evidence="6">
    <location>
        <begin position="339"/>
        <end position="398"/>
    </location>
</feature>
<keyword evidence="3" id="KW-0677">Repeat</keyword>
<dbReference type="GO" id="GO:0005576">
    <property type="term" value="C:extracellular region"/>
    <property type="evidence" value="ECO:0007669"/>
    <property type="project" value="InterPro"/>
</dbReference>
<evidence type="ECO:0000259" key="6">
    <source>
        <dbReference type="PROSITE" id="PS50940"/>
    </source>
</evidence>
<proteinExistence type="predicted"/>
<dbReference type="OrthoDB" id="6020543at2759"/>
<dbReference type="AlphaFoldDB" id="B4GQZ7"/>